<feature type="domain" description="3-keto-alpha-glucoside-1,2-lyase/3-keto-2-hydroxy-glucal hydratase" evidence="2">
    <location>
        <begin position="134"/>
        <end position="329"/>
    </location>
</feature>
<name>A0ABU8CWU3_9GAMM</name>
<comment type="caution">
    <text evidence="3">The sequence shown here is derived from an EMBL/GenBank/DDBJ whole genome shotgun (WGS) entry which is preliminary data.</text>
</comment>
<evidence type="ECO:0000313" key="3">
    <source>
        <dbReference type="EMBL" id="MEI2453240.1"/>
    </source>
</evidence>
<dbReference type="Gene3D" id="2.60.120.560">
    <property type="entry name" value="Exo-inulinase, domain 1"/>
    <property type="match status" value="1"/>
</dbReference>
<dbReference type="RefSeq" id="WP_336130632.1">
    <property type="nucleotide sequence ID" value="NZ_JBANDL010000002.1"/>
</dbReference>
<dbReference type="Pfam" id="PF06439">
    <property type="entry name" value="3keto-disac_hyd"/>
    <property type="match status" value="1"/>
</dbReference>
<dbReference type="Proteomes" id="UP001387215">
    <property type="component" value="Unassembled WGS sequence"/>
</dbReference>
<dbReference type="EMBL" id="JBANDL010000002">
    <property type="protein sequence ID" value="MEI2453240.1"/>
    <property type="molecule type" value="Genomic_DNA"/>
</dbReference>
<evidence type="ECO:0000259" key="2">
    <source>
        <dbReference type="Pfam" id="PF06439"/>
    </source>
</evidence>
<proteinExistence type="predicted"/>
<sequence length="333" mass="36293">MSGADLKTKNASCQAGFSSGVNDSAAPRLCGAHVHAGAAAMACRLALHKKDCGRYSRRNPADTDRGSEVDLLPHANPERMPHPPSAIRHPALRSRRGPMQRLLLAATMLFLCPTAAVVAGEVSRTGSAESRDVGFEGLFDGRSLQGWHNHGRRGEPVRGWAVVDGALVRSGDGGDLVSDRDYADFELLIEWKIAPGGNSGIFYRASENAQPIYRSAPEYQVLDDLRHPDAANGPDRLAGALYGLYAPSRKAARPAGEWNRSRILVRGDAVEHWLNGVRLADFRIGSPDWNARLAHSKFKDWPEFAAARRGAIGLQDHGDEVAYRNIRIRNLEP</sequence>
<feature type="region of interest" description="Disordered" evidence="1">
    <location>
        <begin position="57"/>
        <end position="90"/>
    </location>
</feature>
<evidence type="ECO:0000256" key="1">
    <source>
        <dbReference type="SAM" id="MobiDB-lite"/>
    </source>
</evidence>
<organism evidence="3 4">
    <name type="scientific">Lysobacter firmicutimachus</name>
    <dbReference type="NCBI Taxonomy" id="1792846"/>
    <lineage>
        <taxon>Bacteria</taxon>
        <taxon>Pseudomonadati</taxon>
        <taxon>Pseudomonadota</taxon>
        <taxon>Gammaproteobacteria</taxon>
        <taxon>Lysobacterales</taxon>
        <taxon>Lysobacteraceae</taxon>
        <taxon>Lysobacter</taxon>
    </lineage>
</organism>
<accession>A0ABU8CWU3</accession>
<gene>
    <name evidence="3" type="ORF">V2J18_00960</name>
</gene>
<keyword evidence="4" id="KW-1185">Reference proteome</keyword>
<evidence type="ECO:0000313" key="4">
    <source>
        <dbReference type="Proteomes" id="UP001387215"/>
    </source>
</evidence>
<reference evidence="3 4" key="1">
    <citation type="submission" date="2024-02" db="EMBL/GenBank/DDBJ databases">
        <title>Lysobacter Genome Sequencing and Mining.</title>
        <authorList>
            <person name="Bierman J."/>
            <person name="Walker M.C."/>
        </authorList>
    </citation>
    <scope>NUCLEOTIDE SEQUENCE [LARGE SCALE GENOMIC DNA]</scope>
    <source>
        <strain evidence="3 4">PB6250</strain>
    </source>
</reference>
<dbReference type="InterPro" id="IPR010496">
    <property type="entry name" value="AL/BT2_dom"/>
</dbReference>
<protein>
    <submittedName>
        <fullName evidence="3">DUF1080 domain-containing protein</fullName>
    </submittedName>
</protein>
<feature type="compositionally biased region" description="Basic and acidic residues" evidence="1">
    <location>
        <begin position="57"/>
        <end position="68"/>
    </location>
</feature>